<keyword evidence="4" id="KW-1185">Reference proteome</keyword>
<dbReference type="STRING" id="3218.A0A2K1K1D4"/>
<reference evidence="3" key="3">
    <citation type="submission" date="2020-12" db="UniProtKB">
        <authorList>
            <consortium name="EnsemblPlants"/>
        </authorList>
    </citation>
    <scope>IDENTIFICATION</scope>
</reference>
<dbReference type="GO" id="GO:0009507">
    <property type="term" value="C:chloroplast"/>
    <property type="evidence" value="ECO:0000318"/>
    <property type="project" value="GO_Central"/>
</dbReference>
<evidence type="ECO:0000259" key="1">
    <source>
        <dbReference type="Pfam" id="PF12697"/>
    </source>
</evidence>
<dbReference type="Pfam" id="PF12697">
    <property type="entry name" value="Abhydrolase_6"/>
    <property type="match status" value="1"/>
</dbReference>
<dbReference type="GO" id="GO:0015994">
    <property type="term" value="P:chlorophyll metabolic process"/>
    <property type="evidence" value="ECO:0000318"/>
    <property type="project" value="GO_Central"/>
</dbReference>
<dbReference type="AlphaFoldDB" id="A0A2K1K1D4"/>
<dbReference type="Proteomes" id="UP000006727">
    <property type="component" value="Chromosome 9"/>
</dbReference>
<dbReference type="PaxDb" id="3218-PP1S90_2V6.1"/>
<evidence type="ECO:0000313" key="3">
    <source>
        <dbReference type="EnsemblPlants" id="Pp3c9_30V3.1"/>
    </source>
</evidence>
<gene>
    <name evidence="3" type="primary">LOC112286497</name>
    <name evidence="2" type="ORF">PHYPA_012061</name>
</gene>
<dbReference type="RefSeq" id="XP_024384194.1">
    <property type="nucleotide sequence ID" value="XM_024528426.2"/>
</dbReference>
<dbReference type="EnsemblPlants" id="Pp3c9_30V3.1">
    <property type="protein sequence ID" value="Pp3c9_30V3.1"/>
    <property type="gene ID" value="Pp3c9_30"/>
</dbReference>
<dbReference type="OrthoDB" id="408373at2759"/>
<dbReference type="GO" id="GO:0047746">
    <property type="term" value="F:chlorophyllase activity"/>
    <property type="evidence" value="ECO:0000318"/>
    <property type="project" value="GO_Central"/>
</dbReference>
<organism evidence="2">
    <name type="scientific">Physcomitrium patens</name>
    <name type="common">Spreading-leaved earth moss</name>
    <name type="synonym">Physcomitrella patens</name>
    <dbReference type="NCBI Taxonomy" id="3218"/>
    <lineage>
        <taxon>Eukaryota</taxon>
        <taxon>Viridiplantae</taxon>
        <taxon>Streptophyta</taxon>
        <taxon>Embryophyta</taxon>
        <taxon>Bryophyta</taxon>
        <taxon>Bryophytina</taxon>
        <taxon>Bryopsida</taxon>
        <taxon>Funariidae</taxon>
        <taxon>Funariales</taxon>
        <taxon>Funariaceae</taxon>
        <taxon>Physcomitrium</taxon>
    </lineage>
</organism>
<dbReference type="PANTHER" id="PTHR46438">
    <property type="entry name" value="ALPHA/BETA-HYDROLASES SUPERFAMILY PROTEIN"/>
    <property type="match status" value="1"/>
</dbReference>
<proteinExistence type="predicted"/>
<dbReference type="InterPro" id="IPR029058">
    <property type="entry name" value="AB_hydrolase_fold"/>
</dbReference>
<evidence type="ECO:0000313" key="4">
    <source>
        <dbReference type="Proteomes" id="UP000006727"/>
    </source>
</evidence>
<accession>A0A2K1K1D4</accession>
<dbReference type="InterPro" id="IPR000073">
    <property type="entry name" value="AB_hydrolase_1"/>
</dbReference>
<reference evidence="2 4" key="2">
    <citation type="journal article" date="2018" name="Plant J.">
        <title>The Physcomitrella patens chromosome-scale assembly reveals moss genome structure and evolution.</title>
        <authorList>
            <person name="Lang D."/>
            <person name="Ullrich K.K."/>
            <person name="Murat F."/>
            <person name="Fuchs J."/>
            <person name="Jenkins J."/>
            <person name="Haas F.B."/>
            <person name="Piednoel M."/>
            <person name="Gundlach H."/>
            <person name="Van Bel M."/>
            <person name="Meyberg R."/>
            <person name="Vives C."/>
            <person name="Morata J."/>
            <person name="Symeonidi A."/>
            <person name="Hiss M."/>
            <person name="Muchero W."/>
            <person name="Kamisugi Y."/>
            <person name="Saleh O."/>
            <person name="Blanc G."/>
            <person name="Decker E.L."/>
            <person name="van Gessel N."/>
            <person name="Grimwood J."/>
            <person name="Hayes R.D."/>
            <person name="Graham S.W."/>
            <person name="Gunter L.E."/>
            <person name="McDaniel S.F."/>
            <person name="Hoernstein S.N.W."/>
            <person name="Larsson A."/>
            <person name="Li F.W."/>
            <person name="Perroud P.F."/>
            <person name="Phillips J."/>
            <person name="Ranjan P."/>
            <person name="Rokshar D.S."/>
            <person name="Rothfels C.J."/>
            <person name="Schneider L."/>
            <person name="Shu S."/>
            <person name="Stevenson D.W."/>
            <person name="Thummler F."/>
            <person name="Tillich M."/>
            <person name="Villarreal Aguilar J.C."/>
            <person name="Widiez T."/>
            <person name="Wong G.K."/>
            <person name="Wymore A."/>
            <person name="Zhang Y."/>
            <person name="Zimmer A.D."/>
            <person name="Quatrano R.S."/>
            <person name="Mayer K.F.X."/>
            <person name="Goodstein D."/>
            <person name="Casacuberta J.M."/>
            <person name="Vandepoele K."/>
            <person name="Reski R."/>
            <person name="Cuming A.C."/>
            <person name="Tuskan G.A."/>
            <person name="Maumus F."/>
            <person name="Salse J."/>
            <person name="Schmutz J."/>
            <person name="Rensing S.A."/>
        </authorList>
    </citation>
    <scope>NUCLEOTIDE SEQUENCE [LARGE SCALE GENOMIC DNA]</scope>
    <source>
        <strain evidence="3 4">cv. Gransden 2004</strain>
    </source>
</reference>
<feature type="domain" description="AB hydrolase-1" evidence="1">
    <location>
        <begin position="169"/>
        <end position="426"/>
    </location>
</feature>
<name>A0A2K1K1D4_PHYPA</name>
<reference evidence="2 4" key="1">
    <citation type="journal article" date="2008" name="Science">
        <title>The Physcomitrella genome reveals evolutionary insights into the conquest of land by plants.</title>
        <authorList>
            <person name="Rensing S."/>
            <person name="Lang D."/>
            <person name="Zimmer A."/>
            <person name="Terry A."/>
            <person name="Salamov A."/>
            <person name="Shapiro H."/>
            <person name="Nishiyama T."/>
            <person name="Perroud P.-F."/>
            <person name="Lindquist E."/>
            <person name="Kamisugi Y."/>
            <person name="Tanahashi T."/>
            <person name="Sakakibara K."/>
            <person name="Fujita T."/>
            <person name="Oishi K."/>
            <person name="Shin-I T."/>
            <person name="Kuroki Y."/>
            <person name="Toyoda A."/>
            <person name="Suzuki Y."/>
            <person name="Hashimoto A."/>
            <person name="Yamaguchi K."/>
            <person name="Sugano A."/>
            <person name="Kohara Y."/>
            <person name="Fujiyama A."/>
            <person name="Anterola A."/>
            <person name="Aoki S."/>
            <person name="Ashton N."/>
            <person name="Barbazuk W.B."/>
            <person name="Barker E."/>
            <person name="Bennetzen J."/>
            <person name="Bezanilla M."/>
            <person name="Blankenship R."/>
            <person name="Cho S.H."/>
            <person name="Dutcher S."/>
            <person name="Estelle M."/>
            <person name="Fawcett J.A."/>
            <person name="Gundlach H."/>
            <person name="Hanada K."/>
            <person name="Heyl A."/>
            <person name="Hicks K.A."/>
            <person name="Hugh J."/>
            <person name="Lohr M."/>
            <person name="Mayer K."/>
            <person name="Melkozernov A."/>
            <person name="Murata T."/>
            <person name="Nelson D."/>
            <person name="Pils B."/>
            <person name="Prigge M."/>
            <person name="Reiss B."/>
            <person name="Renner T."/>
            <person name="Rombauts S."/>
            <person name="Rushton P."/>
            <person name="Sanderfoot A."/>
            <person name="Schween G."/>
            <person name="Shiu S.-H."/>
            <person name="Stueber K."/>
            <person name="Theodoulou F.L."/>
            <person name="Tu H."/>
            <person name="Van de Peer Y."/>
            <person name="Verrier P.J."/>
            <person name="Waters E."/>
            <person name="Wood A."/>
            <person name="Yang L."/>
            <person name="Cove D."/>
            <person name="Cuming A."/>
            <person name="Hasebe M."/>
            <person name="Lucas S."/>
            <person name="Mishler D.B."/>
            <person name="Reski R."/>
            <person name="Grigoriev I."/>
            <person name="Quatrano R.S."/>
            <person name="Boore J.L."/>
        </authorList>
    </citation>
    <scope>NUCLEOTIDE SEQUENCE [LARGE SCALE GENOMIC DNA]</scope>
    <source>
        <strain evidence="3 4">cv. Gransden 2004</strain>
    </source>
</reference>
<dbReference type="Gene3D" id="3.40.50.1820">
    <property type="entry name" value="alpha/beta hydrolase"/>
    <property type="match status" value="1"/>
</dbReference>
<dbReference type="EMBL" id="ABEU02000009">
    <property type="protein sequence ID" value="PNR47588.1"/>
    <property type="molecule type" value="Genomic_DNA"/>
</dbReference>
<dbReference type="GeneID" id="112286497"/>
<dbReference type="EnsemblPlants" id="Pp3c9_30V3.2">
    <property type="protein sequence ID" value="Pp3c9_30V3.2"/>
    <property type="gene ID" value="Pp3c9_30"/>
</dbReference>
<dbReference type="SUPFAM" id="SSF53474">
    <property type="entry name" value="alpha/beta-Hydrolases"/>
    <property type="match status" value="1"/>
</dbReference>
<sequence>MAMASCVQLHLVPAGSCCSETTGCRGRPAPALRMICRGGRQRSVTSIEVQRKPEALGKNIKSWMCVRAQAQPEGKNVNETEESSESVMKREGVAALTVGLVDPEVSTAAIESVVTAAANSSAVTEEGTTATNEESCITEELRSIYATMREWKWRGYSIAYTVHGSGPPVLLVHGFGASIGHWRRNIGVLAESNTVYAIDLLGLGASDKPFKFLYTMETWAEQLVDFVKEVVGKQTVLVGNSIGSLACLIASAEAAPLNLVRGTVLLNCAGGMNNKAVTDDWRLKLALPLLWLIDFLLQQPSIAGRLFDRVKSKDNLKTVLQSVYSNKEAVDDELVEVILKPAETEGALDAFVSIITGPPGPKPQTLIPVIENPILVLWGDEDPFTPIDGPVGKYFRALPETNPQVQLFLLENVGHCPHDDRPDLVHEKLVPWLAQLPALT</sequence>
<protein>
    <recommendedName>
        <fullName evidence="1">AB hydrolase-1 domain-containing protein</fullName>
    </recommendedName>
</protein>
<evidence type="ECO:0000313" key="2">
    <source>
        <dbReference type="EMBL" id="PNR47588.1"/>
    </source>
</evidence>
<dbReference type="Gramene" id="Pp3c9_30V3.1">
    <property type="protein sequence ID" value="Pp3c9_30V3.1"/>
    <property type="gene ID" value="Pp3c9_30"/>
</dbReference>
<dbReference type="PANTHER" id="PTHR46438:SF7">
    <property type="entry name" value="ALPHA_BETA-HYDROLASES SUPERFAMILY PROTEIN"/>
    <property type="match status" value="1"/>
</dbReference>
<dbReference type="GO" id="GO:0009534">
    <property type="term" value="C:chloroplast thylakoid"/>
    <property type="evidence" value="ECO:0007669"/>
    <property type="project" value="EnsemblPlants"/>
</dbReference>
<dbReference type="FunFam" id="3.40.50.1820:FF:000174">
    <property type="entry name" value="Predicted protein"/>
    <property type="match status" value="1"/>
</dbReference>
<dbReference type="Gramene" id="Pp3c9_30V3.2">
    <property type="protein sequence ID" value="Pp3c9_30V3.2"/>
    <property type="gene ID" value="Pp3c9_30"/>
</dbReference>